<dbReference type="EMBL" id="JAQBIE010000014">
    <property type="protein sequence ID" value="MDB6178213.1"/>
    <property type="molecule type" value="Genomic_DNA"/>
</dbReference>
<dbReference type="InterPro" id="IPR050950">
    <property type="entry name" value="HTH-type_LysR_regulators"/>
</dbReference>
<dbReference type="SUPFAM" id="SSF46785">
    <property type="entry name" value="Winged helix' DNA-binding domain"/>
    <property type="match status" value="1"/>
</dbReference>
<accession>A0ABT4ZFR7</accession>
<evidence type="ECO:0000256" key="2">
    <source>
        <dbReference type="ARBA" id="ARBA00023015"/>
    </source>
</evidence>
<reference evidence="6" key="1">
    <citation type="submission" date="2022-12" db="EMBL/GenBank/DDBJ databases">
        <title>Paracoccus onchidii sp. nov., isolated from a marine invertebrate from the South China Sea.</title>
        <authorList>
            <person name="Xu S."/>
            <person name="Liu Z."/>
            <person name="Xu Y."/>
        </authorList>
    </citation>
    <scope>NUCLEOTIDE SEQUENCE</scope>
    <source>
        <strain evidence="6">Z330</strain>
    </source>
</reference>
<keyword evidence="3" id="KW-0238">DNA-binding</keyword>
<dbReference type="SUPFAM" id="SSF53850">
    <property type="entry name" value="Periplasmic binding protein-like II"/>
    <property type="match status" value="1"/>
</dbReference>
<comment type="caution">
    <text evidence="6">The sequence shown here is derived from an EMBL/GenBank/DDBJ whole genome shotgun (WGS) entry which is preliminary data.</text>
</comment>
<evidence type="ECO:0000313" key="6">
    <source>
        <dbReference type="EMBL" id="MDB6178213.1"/>
    </source>
</evidence>
<evidence type="ECO:0000256" key="3">
    <source>
        <dbReference type="ARBA" id="ARBA00023125"/>
    </source>
</evidence>
<evidence type="ECO:0000256" key="4">
    <source>
        <dbReference type="ARBA" id="ARBA00023163"/>
    </source>
</evidence>
<dbReference type="Proteomes" id="UP001165641">
    <property type="component" value="Unassembled WGS sequence"/>
</dbReference>
<protein>
    <submittedName>
        <fullName evidence="6">LysR family transcriptional regulator</fullName>
    </submittedName>
</protein>
<dbReference type="RefSeq" id="WP_271889335.1">
    <property type="nucleotide sequence ID" value="NZ_JAQBIE010000014.1"/>
</dbReference>
<keyword evidence="4" id="KW-0804">Transcription</keyword>
<organism evidence="6 7">
    <name type="scientific">Paracoccus onchidii</name>
    <dbReference type="NCBI Taxonomy" id="3017813"/>
    <lineage>
        <taxon>Bacteria</taxon>
        <taxon>Pseudomonadati</taxon>
        <taxon>Pseudomonadota</taxon>
        <taxon>Alphaproteobacteria</taxon>
        <taxon>Rhodobacterales</taxon>
        <taxon>Paracoccaceae</taxon>
        <taxon>Paracoccus</taxon>
    </lineage>
</organism>
<dbReference type="Gene3D" id="3.40.190.10">
    <property type="entry name" value="Periplasmic binding protein-like II"/>
    <property type="match status" value="2"/>
</dbReference>
<dbReference type="PANTHER" id="PTHR30419:SF30">
    <property type="entry name" value="LYSR FAMILY TRANSCRIPTIONAL REGULATOR"/>
    <property type="match status" value="1"/>
</dbReference>
<dbReference type="Pfam" id="PF03466">
    <property type="entry name" value="LysR_substrate"/>
    <property type="match status" value="1"/>
</dbReference>
<dbReference type="InterPro" id="IPR036390">
    <property type="entry name" value="WH_DNA-bd_sf"/>
</dbReference>
<dbReference type="CDD" id="cd05466">
    <property type="entry name" value="PBP2_LTTR_substrate"/>
    <property type="match status" value="1"/>
</dbReference>
<gene>
    <name evidence="6" type="ORF">PAF17_11975</name>
</gene>
<dbReference type="InterPro" id="IPR000847">
    <property type="entry name" value="LysR_HTH_N"/>
</dbReference>
<dbReference type="InterPro" id="IPR036388">
    <property type="entry name" value="WH-like_DNA-bd_sf"/>
</dbReference>
<keyword evidence="2" id="KW-0805">Transcription regulation</keyword>
<evidence type="ECO:0000313" key="7">
    <source>
        <dbReference type="Proteomes" id="UP001165641"/>
    </source>
</evidence>
<dbReference type="Pfam" id="PF00126">
    <property type="entry name" value="HTH_1"/>
    <property type="match status" value="1"/>
</dbReference>
<sequence length="296" mass="32719">MEKNLAAFMAVARLGSLTLASDHLGLTQPSVTKRIANLEADFDTPLFERSRRGMTLTEAGELVLNRAKRIEDEYRYCREEIATIRTSGLSVLRVAAGPLFHLSWVSGLFASLKDQFPQLRLELIATTSQPNWQALLNGQIDVYLGVLNDVDPDADICSQHVAMIEHGIVLRPDHRLAHESPVDLTQMTAEKWVIFGSDPETESRLRRSVSPQDDSADIIDIRTASFSTGLQLVKDGPFVMSAPLQLANHAKTQGLLILPTLQGLPRREAGIHMRPSSKGYGAMQAILKHFESVAFP</sequence>
<proteinExistence type="inferred from homology"/>
<name>A0ABT4ZFR7_9RHOB</name>
<feature type="domain" description="HTH lysR-type" evidence="5">
    <location>
        <begin position="1"/>
        <end position="57"/>
    </location>
</feature>
<dbReference type="PROSITE" id="PS50931">
    <property type="entry name" value="HTH_LYSR"/>
    <property type="match status" value="1"/>
</dbReference>
<dbReference type="Gene3D" id="1.10.10.10">
    <property type="entry name" value="Winged helix-like DNA-binding domain superfamily/Winged helix DNA-binding domain"/>
    <property type="match status" value="1"/>
</dbReference>
<dbReference type="PRINTS" id="PR00039">
    <property type="entry name" value="HTHLYSR"/>
</dbReference>
<keyword evidence="7" id="KW-1185">Reference proteome</keyword>
<dbReference type="InterPro" id="IPR005119">
    <property type="entry name" value="LysR_subst-bd"/>
</dbReference>
<dbReference type="PANTHER" id="PTHR30419">
    <property type="entry name" value="HTH-TYPE TRANSCRIPTIONAL REGULATOR YBHD"/>
    <property type="match status" value="1"/>
</dbReference>
<evidence type="ECO:0000259" key="5">
    <source>
        <dbReference type="PROSITE" id="PS50931"/>
    </source>
</evidence>
<evidence type="ECO:0000256" key="1">
    <source>
        <dbReference type="ARBA" id="ARBA00009437"/>
    </source>
</evidence>
<comment type="similarity">
    <text evidence="1">Belongs to the LysR transcriptional regulatory family.</text>
</comment>